<evidence type="ECO:0000313" key="3">
    <source>
        <dbReference type="EMBL" id="MFC5916285.1"/>
    </source>
</evidence>
<dbReference type="CDD" id="cd16936">
    <property type="entry name" value="HATPase_RsbW-like"/>
    <property type="match status" value="1"/>
</dbReference>
<dbReference type="EMBL" id="JBHSPU010000020">
    <property type="protein sequence ID" value="MFC5916285.1"/>
    <property type="molecule type" value="Genomic_DNA"/>
</dbReference>
<feature type="domain" description="Histidine kinase/HSP90-like ATPase" evidence="2">
    <location>
        <begin position="31"/>
        <end position="123"/>
    </location>
</feature>
<dbReference type="InterPro" id="IPR003594">
    <property type="entry name" value="HATPase_dom"/>
</dbReference>
<protein>
    <submittedName>
        <fullName evidence="3">ATP-binding protein</fullName>
    </submittedName>
</protein>
<evidence type="ECO:0000313" key="4">
    <source>
        <dbReference type="Proteomes" id="UP001596200"/>
    </source>
</evidence>
<name>A0ABW1GR37_9ACTN</name>
<keyword evidence="3" id="KW-0067">ATP-binding</keyword>
<keyword evidence="1" id="KW-0808">Transferase</keyword>
<evidence type="ECO:0000256" key="1">
    <source>
        <dbReference type="ARBA" id="ARBA00022527"/>
    </source>
</evidence>
<dbReference type="Proteomes" id="UP001596200">
    <property type="component" value="Unassembled WGS sequence"/>
</dbReference>
<dbReference type="InterPro" id="IPR050267">
    <property type="entry name" value="Anti-sigma-factor_SerPK"/>
</dbReference>
<keyword evidence="1" id="KW-0723">Serine/threonine-protein kinase</keyword>
<dbReference type="SUPFAM" id="SSF55874">
    <property type="entry name" value="ATPase domain of HSP90 chaperone/DNA topoisomerase II/histidine kinase"/>
    <property type="match status" value="1"/>
</dbReference>
<dbReference type="PANTHER" id="PTHR35526">
    <property type="entry name" value="ANTI-SIGMA-F FACTOR RSBW-RELATED"/>
    <property type="match status" value="1"/>
</dbReference>
<dbReference type="Pfam" id="PF13581">
    <property type="entry name" value="HATPase_c_2"/>
    <property type="match status" value="1"/>
</dbReference>
<accession>A0ABW1GR37</accession>
<dbReference type="Gene3D" id="3.30.565.10">
    <property type="entry name" value="Histidine kinase-like ATPase, C-terminal domain"/>
    <property type="match status" value="1"/>
</dbReference>
<keyword evidence="3" id="KW-0547">Nucleotide-binding</keyword>
<dbReference type="PANTHER" id="PTHR35526:SF3">
    <property type="entry name" value="ANTI-SIGMA-F FACTOR RSBW"/>
    <property type="match status" value="1"/>
</dbReference>
<reference evidence="4" key="1">
    <citation type="journal article" date="2019" name="Int. J. Syst. Evol. Microbiol.">
        <title>The Global Catalogue of Microorganisms (GCM) 10K type strain sequencing project: providing services to taxonomists for standard genome sequencing and annotation.</title>
        <authorList>
            <consortium name="The Broad Institute Genomics Platform"/>
            <consortium name="The Broad Institute Genome Sequencing Center for Infectious Disease"/>
            <person name="Wu L."/>
            <person name="Ma J."/>
        </authorList>
    </citation>
    <scope>NUCLEOTIDE SEQUENCE [LARGE SCALE GENOMIC DNA]</scope>
    <source>
        <strain evidence="4">JCM 4147</strain>
    </source>
</reference>
<evidence type="ECO:0000259" key="2">
    <source>
        <dbReference type="Pfam" id="PF13581"/>
    </source>
</evidence>
<proteinExistence type="predicted"/>
<dbReference type="GO" id="GO:0005524">
    <property type="term" value="F:ATP binding"/>
    <property type="evidence" value="ECO:0007669"/>
    <property type="project" value="UniProtKB-KW"/>
</dbReference>
<dbReference type="RefSeq" id="WP_344506998.1">
    <property type="nucleotide sequence ID" value="NZ_BAAATU010000001.1"/>
</dbReference>
<dbReference type="InterPro" id="IPR036890">
    <property type="entry name" value="HATPase_C_sf"/>
</dbReference>
<gene>
    <name evidence="3" type="ORF">ACFP1B_23085</name>
</gene>
<comment type="caution">
    <text evidence="3">The sequence shown here is derived from an EMBL/GenBank/DDBJ whole genome shotgun (WGS) entry which is preliminary data.</text>
</comment>
<keyword evidence="1" id="KW-0418">Kinase</keyword>
<keyword evidence="4" id="KW-1185">Reference proteome</keyword>
<sequence>MTTEQHTAADCRLPVPPPPQLVLDGVSGSVRAGRAYAHQFMSYHRPDAGPDHIDDVLLVVSELVTNAVRYGTEPGDFVLLTLDADADRTRIEVHDTARRRPRRKPESASRERGRGLLIVEALATWGLGERPMGKFVWAEVKAASAGSGAFPGR</sequence>
<organism evidence="3 4">
    <name type="scientific">Streptomyces pulveraceus</name>
    <dbReference type="NCBI Taxonomy" id="68258"/>
    <lineage>
        <taxon>Bacteria</taxon>
        <taxon>Bacillati</taxon>
        <taxon>Actinomycetota</taxon>
        <taxon>Actinomycetes</taxon>
        <taxon>Kitasatosporales</taxon>
        <taxon>Streptomycetaceae</taxon>
        <taxon>Streptomyces</taxon>
    </lineage>
</organism>